<dbReference type="Gene3D" id="1.10.1220.10">
    <property type="entry name" value="Met repressor-like"/>
    <property type="match status" value="1"/>
</dbReference>
<protein>
    <submittedName>
        <fullName evidence="2">HicB family RNase H-like nuclease</fullName>
    </submittedName>
</protein>
<dbReference type="Pfam" id="PF12651">
    <property type="entry name" value="RHH_3"/>
    <property type="match status" value="1"/>
</dbReference>
<comment type="caution">
    <text evidence="2">The sequence shown here is derived from an EMBL/GenBank/DDBJ whole genome shotgun (WGS) entry which is preliminary data.</text>
</comment>
<dbReference type="InterPro" id="IPR013321">
    <property type="entry name" value="Arc_rbn_hlx_hlx"/>
</dbReference>
<dbReference type="EMBL" id="JAGGKT010000036">
    <property type="protein sequence ID" value="MBP1935038.1"/>
    <property type="molecule type" value="Genomic_DNA"/>
</dbReference>
<evidence type="ECO:0000313" key="2">
    <source>
        <dbReference type="EMBL" id="MBP1935038.1"/>
    </source>
</evidence>
<dbReference type="RefSeq" id="WP_209812999.1">
    <property type="nucleotide sequence ID" value="NZ_JAGGKT010000036.1"/>
</dbReference>
<sequence length="53" mass="6177">MGRKAFNTTIDEDLFRELKLLAAKTDVRINELIEKGIRMVLDQEKNDKEPSNE</sequence>
<dbReference type="Proteomes" id="UP001519343">
    <property type="component" value="Unassembled WGS sequence"/>
</dbReference>
<evidence type="ECO:0000259" key="1">
    <source>
        <dbReference type="Pfam" id="PF12651"/>
    </source>
</evidence>
<reference evidence="2 3" key="1">
    <citation type="submission" date="2021-03" db="EMBL/GenBank/DDBJ databases">
        <title>Genomic Encyclopedia of Type Strains, Phase IV (KMG-IV): sequencing the most valuable type-strain genomes for metagenomic binning, comparative biology and taxonomic classification.</title>
        <authorList>
            <person name="Goeker M."/>
        </authorList>
    </citation>
    <scope>NUCLEOTIDE SEQUENCE [LARGE SCALE GENOMIC DNA]</scope>
    <source>
        <strain evidence="2 3">DSM 24738</strain>
    </source>
</reference>
<proteinExistence type="predicted"/>
<evidence type="ECO:0000313" key="3">
    <source>
        <dbReference type="Proteomes" id="UP001519343"/>
    </source>
</evidence>
<dbReference type="InterPro" id="IPR038733">
    <property type="entry name" value="Predicted_DNA_bind_prot_RHH"/>
</dbReference>
<gene>
    <name evidence="2" type="ORF">J2Z37_005058</name>
</gene>
<feature type="domain" description="Predicted DNA-binding protein ribbon-helix-helix" evidence="1">
    <location>
        <begin position="6"/>
        <end position="41"/>
    </location>
</feature>
<accession>A0ABS4GXP8</accession>
<organism evidence="2 3">
    <name type="scientific">Ammoniphilus resinae</name>
    <dbReference type="NCBI Taxonomy" id="861532"/>
    <lineage>
        <taxon>Bacteria</taxon>
        <taxon>Bacillati</taxon>
        <taxon>Bacillota</taxon>
        <taxon>Bacilli</taxon>
        <taxon>Bacillales</taxon>
        <taxon>Paenibacillaceae</taxon>
        <taxon>Aneurinibacillus group</taxon>
        <taxon>Ammoniphilus</taxon>
    </lineage>
</organism>
<name>A0ABS4GXP8_9BACL</name>
<keyword evidence="3" id="KW-1185">Reference proteome</keyword>